<protein>
    <submittedName>
        <fullName evidence="3">Ie0</fullName>
    </submittedName>
</protein>
<dbReference type="Proteomes" id="UP000203240">
    <property type="component" value="Segment"/>
</dbReference>
<keyword evidence="1" id="KW-0862">Zinc</keyword>
<dbReference type="RefSeq" id="YP_009049962.1">
    <property type="nucleotide sequence ID" value="NC_024625.1"/>
</dbReference>
<dbReference type="SUPFAM" id="SSF57850">
    <property type="entry name" value="RING/U-box"/>
    <property type="match status" value="1"/>
</dbReference>
<organism evidence="3 4">
    <name type="scientific">Peridroma alphabaculovirus</name>
    <dbReference type="NCBI Taxonomy" id="1346829"/>
    <lineage>
        <taxon>Viruses</taxon>
        <taxon>Viruses incertae sedis</taxon>
        <taxon>Naldaviricetes</taxon>
        <taxon>Lefavirales</taxon>
        <taxon>Baculoviridae</taxon>
        <taxon>Alphabaculovirus</taxon>
    </lineage>
</organism>
<evidence type="ECO:0000313" key="4">
    <source>
        <dbReference type="Proteomes" id="UP000203240"/>
    </source>
</evidence>
<evidence type="ECO:0000259" key="2">
    <source>
        <dbReference type="PROSITE" id="PS50089"/>
    </source>
</evidence>
<dbReference type="OrthoDB" id="14620at10239"/>
<dbReference type="InterPro" id="IPR007954">
    <property type="entry name" value="Baculo_IE-1"/>
</dbReference>
<dbReference type="GeneID" id="20004044"/>
<keyword evidence="1" id="KW-0479">Metal-binding</keyword>
<name>A0A068LMY5_9ABAC</name>
<accession>A0A068LMY5</accession>
<keyword evidence="1" id="KW-0863">Zinc-finger</keyword>
<sequence>MSASMIFDDSNDAGAVVYARFVLPNLYSDELPLNAAAQFAVKRAAFKIVEDMYVQSYNNGIDALLALRPADADVALPRDRCVHYLIDEIKNVIEVVRHLSEQSRYQHSMFIFLPYVRQLRQLNQHFVHDHCCGVVVRSNAAALDAFVAAGEKYLHVIRTMNERMHVINVFTEPRIYQCNICQDASLQENFLKPNECCGYNICNMCYANLWKFCNMYPVCPVCKTSFKSSKQIVEND</sequence>
<proteinExistence type="predicted"/>
<dbReference type="Pfam" id="PF05290">
    <property type="entry name" value="Baculo_IE-1"/>
    <property type="match status" value="1"/>
</dbReference>
<dbReference type="PROSITE" id="PS50089">
    <property type="entry name" value="ZF_RING_2"/>
    <property type="match status" value="1"/>
</dbReference>
<feature type="domain" description="RING-type" evidence="2">
    <location>
        <begin position="178"/>
        <end position="223"/>
    </location>
</feature>
<evidence type="ECO:0000256" key="1">
    <source>
        <dbReference type="PROSITE-ProRule" id="PRU00175"/>
    </source>
</evidence>
<dbReference type="GO" id="GO:0008270">
    <property type="term" value="F:zinc ion binding"/>
    <property type="evidence" value="ECO:0007669"/>
    <property type="project" value="UniProtKB-KW"/>
</dbReference>
<gene>
    <name evidence="3" type="ORF">pesp136</name>
</gene>
<dbReference type="EMBL" id="KM009991">
    <property type="protein sequence ID" value="AIE47861.1"/>
    <property type="molecule type" value="Genomic_DNA"/>
</dbReference>
<keyword evidence="4" id="KW-1185">Reference proteome</keyword>
<reference evidence="3 4" key="1">
    <citation type="journal article" date="2015" name="Genome Announc.">
        <title>A Distinct Group II Alphabaculovirus Isolated from a Peridroma Species.</title>
        <authorList>
            <person name="Rohrmann G.F."/>
            <person name="Erlandson M.A."/>
            <person name="Theilmann D.A."/>
        </authorList>
    </citation>
    <scope>NUCLEOTIDE SEQUENCE [LARGE SCALE GENOMIC DNA]</scope>
    <source>
        <strain evidence="3">GR_167</strain>
    </source>
</reference>
<dbReference type="InterPro" id="IPR001841">
    <property type="entry name" value="Znf_RING"/>
</dbReference>
<evidence type="ECO:0000313" key="3">
    <source>
        <dbReference type="EMBL" id="AIE47861.1"/>
    </source>
</evidence>